<keyword evidence="4" id="KW-0479">Metal-binding</keyword>
<proteinExistence type="inferred from homology"/>
<comment type="cofactor">
    <cofactor evidence="1">
        <name>Fe(2+)</name>
        <dbReference type="ChEBI" id="CHEBI:29033"/>
    </cofactor>
</comment>
<dbReference type="FunFam" id="3.30.2020.30:FF:000002">
    <property type="entry name" value="Putative gamma-butyrobetaine dioxygenase"/>
    <property type="match status" value="1"/>
</dbReference>
<keyword evidence="7" id="KW-0560">Oxidoreductase</keyword>
<dbReference type="GO" id="GO:0045329">
    <property type="term" value="P:carnitine biosynthetic process"/>
    <property type="evidence" value="ECO:0007669"/>
    <property type="project" value="UniProtKB-UniPathway"/>
</dbReference>
<evidence type="ECO:0000256" key="8">
    <source>
        <dbReference type="ARBA" id="ARBA00023004"/>
    </source>
</evidence>
<keyword evidence="5" id="KW-0124">Carnitine biosynthesis</keyword>
<evidence type="ECO:0000256" key="7">
    <source>
        <dbReference type="ARBA" id="ARBA00023002"/>
    </source>
</evidence>
<accession>A0A267FYH2</accession>
<protein>
    <recommendedName>
        <fullName evidence="13">Gamma-butyrobetaine dioxygenase</fullName>
    </recommendedName>
</protein>
<dbReference type="InterPro" id="IPR010376">
    <property type="entry name" value="GBBH-like_N"/>
</dbReference>
<dbReference type="PANTHER" id="PTHR10696">
    <property type="entry name" value="GAMMA-BUTYROBETAINE HYDROXYLASE-RELATED"/>
    <property type="match status" value="1"/>
</dbReference>
<keyword evidence="6" id="KW-0223">Dioxygenase</keyword>
<keyword evidence="12" id="KW-1185">Reference proteome</keyword>
<evidence type="ECO:0000256" key="2">
    <source>
        <dbReference type="ARBA" id="ARBA00005022"/>
    </source>
</evidence>
<dbReference type="OrthoDB" id="406634at2759"/>
<dbReference type="STRING" id="282301.A0A267FYH2"/>
<evidence type="ECO:0000259" key="10">
    <source>
        <dbReference type="Pfam" id="PF06155"/>
    </source>
</evidence>
<gene>
    <name evidence="11" type="ORF">BOX15_Mlig002334g1</name>
</gene>
<dbReference type="InterPro" id="IPR038492">
    <property type="entry name" value="GBBH-like_N_sf"/>
</dbReference>
<comment type="pathway">
    <text evidence="2">Amine and polyamine biosynthesis; carnitine biosynthesis.</text>
</comment>
<dbReference type="PANTHER" id="PTHR10696:SF33">
    <property type="entry name" value="GAMMA-BUTYROBETAINE DIOXYGENASE"/>
    <property type="match status" value="1"/>
</dbReference>
<keyword evidence="8" id="KW-0408">Iron</keyword>
<dbReference type="SUPFAM" id="SSF51197">
    <property type="entry name" value="Clavaminate synthase-like"/>
    <property type="match status" value="1"/>
</dbReference>
<evidence type="ECO:0008006" key="13">
    <source>
        <dbReference type="Google" id="ProtNLM"/>
    </source>
</evidence>
<name>A0A267FYH2_9PLAT</name>
<evidence type="ECO:0000256" key="1">
    <source>
        <dbReference type="ARBA" id="ARBA00001954"/>
    </source>
</evidence>
<dbReference type="InterPro" id="IPR050411">
    <property type="entry name" value="AlphaKG_dependent_hydroxylases"/>
</dbReference>
<dbReference type="Gene3D" id="3.30.2020.30">
    <property type="match status" value="1"/>
</dbReference>
<evidence type="ECO:0000259" key="9">
    <source>
        <dbReference type="Pfam" id="PF02668"/>
    </source>
</evidence>
<dbReference type="AlphaFoldDB" id="A0A267FYH2"/>
<feature type="domain" description="TauD/TfdA-like" evidence="9">
    <location>
        <begin position="148"/>
        <end position="405"/>
    </location>
</feature>
<sequence length="428" mass="48780">TMLRFGHMALPGPLKRFFCSIANATTVLLNPTERVITIKNATNEDKKMHFPLAWLRDNCPCPVCYSASSELRNLKMMDFCPRVNAVSVQMSEQSESMTVSWDDGHSSSYRLEWLRAVAFGADTAGRQRPPLTRNRPVLWCDASKATAPIWQPKKVRFEHIMKSDAELLLTLLELEERGLVLIEDCGVDSEVVKNICKRLSFPRTTHYGETFEMRAEAKPRNLGYTSDRLDFHTDLPYMHEQPGVQALLCQVQASGPGGDSLFADGFSAAEHIRRSRPDLFRLLTTVPVRFRDRGQLADRRFDLVATHATIELDCQPDGEWCYRRVHFSNQQRDLLQAWPLADVQLIYDALKAFNDVIEGRDISSDSSKVQLQVKLRSGEMALFDNSRLLHSRTGFSGERQLAGAYLLWDEVLSRRRTLESQLQIGRQD</sequence>
<evidence type="ECO:0000256" key="5">
    <source>
        <dbReference type="ARBA" id="ARBA00022873"/>
    </source>
</evidence>
<reference evidence="11 12" key="1">
    <citation type="submission" date="2017-06" db="EMBL/GenBank/DDBJ databases">
        <title>A platform for efficient transgenesis in Macrostomum lignano, a flatworm model organism for stem cell research.</title>
        <authorList>
            <person name="Berezikov E."/>
        </authorList>
    </citation>
    <scope>NUCLEOTIDE SEQUENCE [LARGE SCALE GENOMIC DNA]</scope>
    <source>
        <strain evidence="11">DV1</strain>
        <tissue evidence="11">Whole organism</tissue>
    </source>
</reference>
<evidence type="ECO:0000313" key="11">
    <source>
        <dbReference type="EMBL" id="PAA78264.1"/>
    </source>
</evidence>
<comment type="similarity">
    <text evidence="3">Belongs to the gamma-BBH/TMLD family.</text>
</comment>
<dbReference type="UniPathway" id="UPA00118"/>
<evidence type="ECO:0000313" key="12">
    <source>
        <dbReference type="Proteomes" id="UP000215902"/>
    </source>
</evidence>
<organism evidence="11 12">
    <name type="scientific">Macrostomum lignano</name>
    <dbReference type="NCBI Taxonomy" id="282301"/>
    <lineage>
        <taxon>Eukaryota</taxon>
        <taxon>Metazoa</taxon>
        <taxon>Spiralia</taxon>
        <taxon>Lophotrochozoa</taxon>
        <taxon>Platyhelminthes</taxon>
        <taxon>Rhabditophora</taxon>
        <taxon>Macrostomorpha</taxon>
        <taxon>Macrostomida</taxon>
        <taxon>Macrostomidae</taxon>
        <taxon>Macrostomum</taxon>
    </lineage>
</organism>
<comment type="caution">
    <text evidence="11">The sequence shown here is derived from an EMBL/GenBank/DDBJ whole genome shotgun (WGS) entry which is preliminary data.</text>
</comment>
<dbReference type="GO" id="GO:0046872">
    <property type="term" value="F:metal ion binding"/>
    <property type="evidence" value="ECO:0007669"/>
    <property type="project" value="UniProtKB-KW"/>
</dbReference>
<evidence type="ECO:0000256" key="6">
    <source>
        <dbReference type="ARBA" id="ARBA00022964"/>
    </source>
</evidence>
<dbReference type="Pfam" id="PF06155">
    <property type="entry name" value="GBBH-like_N"/>
    <property type="match status" value="1"/>
</dbReference>
<dbReference type="InterPro" id="IPR003819">
    <property type="entry name" value="TauD/TfdA-like"/>
</dbReference>
<feature type="domain" description="Gamma-butyrobetaine hydroxylase-like N-terminal" evidence="10">
    <location>
        <begin position="43"/>
        <end position="115"/>
    </location>
</feature>
<dbReference type="GO" id="GO:0016706">
    <property type="term" value="F:2-oxoglutarate-dependent dioxygenase activity"/>
    <property type="evidence" value="ECO:0007669"/>
    <property type="project" value="UniProtKB-ARBA"/>
</dbReference>
<evidence type="ECO:0000256" key="3">
    <source>
        <dbReference type="ARBA" id="ARBA00008654"/>
    </source>
</evidence>
<dbReference type="Gene3D" id="3.60.130.10">
    <property type="entry name" value="Clavaminate synthase-like"/>
    <property type="match status" value="1"/>
</dbReference>
<dbReference type="InterPro" id="IPR042098">
    <property type="entry name" value="TauD-like_sf"/>
</dbReference>
<feature type="non-terminal residue" evidence="11">
    <location>
        <position position="1"/>
    </location>
</feature>
<dbReference type="Pfam" id="PF02668">
    <property type="entry name" value="TauD"/>
    <property type="match status" value="1"/>
</dbReference>
<dbReference type="Proteomes" id="UP000215902">
    <property type="component" value="Unassembled WGS sequence"/>
</dbReference>
<dbReference type="EMBL" id="NIVC01000696">
    <property type="protein sequence ID" value="PAA78264.1"/>
    <property type="molecule type" value="Genomic_DNA"/>
</dbReference>
<dbReference type="GO" id="GO:0005739">
    <property type="term" value="C:mitochondrion"/>
    <property type="evidence" value="ECO:0007669"/>
    <property type="project" value="TreeGrafter"/>
</dbReference>
<evidence type="ECO:0000256" key="4">
    <source>
        <dbReference type="ARBA" id="ARBA00022723"/>
    </source>
</evidence>